<gene>
    <name evidence="7" type="ORF">BpHYR1_011154</name>
</gene>
<dbReference type="AlphaFoldDB" id="A0A3M7T3C3"/>
<feature type="domain" description="MACPF" evidence="6">
    <location>
        <begin position="205"/>
        <end position="582"/>
    </location>
</feature>
<dbReference type="STRING" id="10195.A0A3M7T3C3"/>
<keyword evidence="5" id="KW-1015">Disulfide bond</keyword>
<evidence type="ECO:0000313" key="7">
    <source>
        <dbReference type="EMBL" id="RNA42532.1"/>
    </source>
</evidence>
<keyword evidence="4" id="KW-0472">Membrane</keyword>
<dbReference type="InterPro" id="IPR020864">
    <property type="entry name" value="MACPF"/>
</dbReference>
<evidence type="ECO:0000256" key="5">
    <source>
        <dbReference type="ARBA" id="ARBA00023157"/>
    </source>
</evidence>
<dbReference type="PANTHER" id="PTHR46549">
    <property type="entry name" value="MACPF DOMAIN-CONTAINING PROTEIN"/>
    <property type="match status" value="1"/>
</dbReference>
<evidence type="ECO:0000256" key="4">
    <source>
        <dbReference type="ARBA" id="ARBA00023136"/>
    </source>
</evidence>
<reference evidence="7 8" key="1">
    <citation type="journal article" date="2018" name="Sci. Rep.">
        <title>Genomic signatures of local adaptation to the degree of environmental predictability in rotifers.</title>
        <authorList>
            <person name="Franch-Gras L."/>
            <person name="Hahn C."/>
            <person name="Garcia-Roger E.M."/>
            <person name="Carmona M.J."/>
            <person name="Serra M."/>
            <person name="Gomez A."/>
        </authorList>
    </citation>
    <scope>NUCLEOTIDE SEQUENCE [LARGE SCALE GENOMIC DNA]</scope>
    <source>
        <strain evidence="7">HYR1</strain>
    </source>
</reference>
<dbReference type="OrthoDB" id="1366754at2759"/>
<dbReference type="GO" id="GO:0016020">
    <property type="term" value="C:membrane"/>
    <property type="evidence" value="ECO:0007669"/>
    <property type="project" value="UniProtKB-SubCell"/>
</dbReference>
<dbReference type="PROSITE" id="PS00279">
    <property type="entry name" value="MACPF_1"/>
    <property type="match status" value="1"/>
</dbReference>
<proteinExistence type="predicted"/>
<keyword evidence="3" id="KW-0964">Secreted</keyword>
<evidence type="ECO:0000259" key="6">
    <source>
        <dbReference type="PROSITE" id="PS51412"/>
    </source>
</evidence>
<dbReference type="GO" id="GO:0005576">
    <property type="term" value="C:extracellular region"/>
    <property type="evidence" value="ECO:0007669"/>
    <property type="project" value="UniProtKB-SubCell"/>
</dbReference>
<dbReference type="Proteomes" id="UP000276133">
    <property type="component" value="Unassembled WGS sequence"/>
</dbReference>
<protein>
    <recommendedName>
        <fullName evidence="6">MACPF domain-containing protein</fullName>
    </recommendedName>
</protein>
<accession>A0A3M7T3C3</accession>
<dbReference type="InterPro" id="IPR020863">
    <property type="entry name" value="MACPF_CS"/>
</dbReference>
<dbReference type="Pfam" id="PF01823">
    <property type="entry name" value="MACPF"/>
    <property type="match status" value="1"/>
</dbReference>
<comment type="caution">
    <text evidence="7">The sequence shown here is derived from an EMBL/GenBank/DDBJ whole genome shotgun (WGS) entry which is preliminary data.</text>
</comment>
<keyword evidence="8" id="KW-1185">Reference proteome</keyword>
<sequence>MTLIDQEIEHFKHLYFEEMISRRTNLTLGTCNLNHFNSNPEMFQPCFLPIKTRSKIKNQNSNTKQKKPSRFKRMLGMLSGLGDLASLIPTNSEDGANMEEEESIVKNKILDNGAKMSEYLTENKFDKPELADSLNELHITNDVSFNGFDEFKFGDVKVSVLDDNLNDPTGTTISVDFPLGIGLYVTNECYREINQHECGKLFDRSRNIKQQSCGDSMIPSAHVIGTGFLLSKDGVDKTRRKSLVTRLCNRPTKYGGYLIPDGVTIAEIYDTEAHSVFFTDANQLVTYLSSSYGQTITNEELDYFSATFGGGVSVLSLSLKHENAKLNKNSNSKNQDKSLNGQKEKQTLLSLFEINVIRYALFIENVRSESIDPFFLIDFMSLPENYFLDDAVQKYEQFIFRYGTHYIHSAEFGGQILFENTRSIESGSSINEELSKSWNEIQKSFGSSISGGGSVSVPVNAMTADGGASSVNVNTNDKGQAKKLESLKKGAEFGQKNWTSLFLQSQGGNINIAKLITRFESNTGDSLLEWLRSIPRYPKAFKVKMRPLNELLNFNVRNFFVGEFSNQTCHKSQVKRCIHGTSVQEFQQEFDKRRRSLEFAIEIFRHRVAQTINRSLVE</sequence>
<evidence type="ECO:0000256" key="3">
    <source>
        <dbReference type="ARBA" id="ARBA00022525"/>
    </source>
</evidence>
<name>A0A3M7T3C3_BRAPC</name>
<dbReference type="EMBL" id="REGN01000354">
    <property type="protein sequence ID" value="RNA42532.1"/>
    <property type="molecule type" value="Genomic_DNA"/>
</dbReference>
<evidence type="ECO:0000256" key="1">
    <source>
        <dbReference type="ARBA" id="ARBA00004370"/>
    </source>
</evidence>
<dbReference type="SMART" id="SM00457">
    <property type="entry name" value="MACPF"/>
    <property type="match status" value="1"/>
</dbReference>
<comment type="subcellular location">
    <subcellularLocation>
        <location evidence="1">Membrane</location>
    </subcellularLocation>
    <subcellularLocation>
        <location evidence="2">Secreted</location>
    </subcellularLocation>
</comment>
<organism evidence="7 8">
    <name type="scientific">Brachionus plicatilis</name>
    <name type="common">Marine rotifer</name>
    <name type="synonym">Brachionus muelleri</name>
    <dbReference type="NCBI Taxonomy" id="10195"/>
    <lineage>
        <taxon>Eukaryota</taxon>
        <taxon>Metazoa</taxon>
        <taxon>Spiralia</taxon>
        <taxon>Gnathifera</taxon>
        <taxon>Rotifera</taxon>
        <taxon>Eurotatoria</taxon>
        <taxon>Monogononta</taxon>
        <taxon>Pseudotrocha</taxon>
        <taxon>Ploima</taxon>
        <taxon>Brachionidae</taxon>
        <taxon>Brachionus</taxon>
    </lineage>
</organism>
<evidence type="ECO:0000256" key="2">
    <source>
        <dbReference type="ARBA" id="ARBA00004613"/>
    </source>
</evidence>
<dbReference type="PROSITE" id="PS51412">
    <property type="entry name" value="MACPF_2"/>
    <property type="match status" value="1"/>
</dbReference>
<dbReference type="PANTHER" id="PTHR46549:SF1">
    <property type="entry name" value="MACPF DOMAIN-CONTAINING PROTEIN"/>
    <property type="match status" value="1"/>
</dbReference>
<evidence type="ECO:0000313" key="8">
    <source>
        <dbReference type="Proteomes" id="UP000276133"/>
    </source>
</evidence>